<evidence type="ECO:0000313" key="2">
    <source>
        <dbReference type="EMBL" id="PKI58924.1"/>
    </source>
</evidence>
<proteinExistence type="predicted"/>
<dbReference type="PANTHER" id="PTHR15663:SF6">
    <property type="entry name" value="COMM DOMAIN-CONTAINING PROTEIN-RELATED"/>
    <property type="match status" value="1"/>
</dbReference>
<feature type="domain" description="COMM" evidence="1">
    <location>
        <begin position="196"/>
        <end position="254"/>
    </location>
</feature>
<dbReference type="EMBL" id="PGOL01001335">
    <property type="protein sequence ID" value="PKI58924.1"/>
    <property type="molecule type" value="Genomic_DNA"/>
</dbReference>
<evidence type="ECO:0000313" key="3">
    <source>
        <dbReference type="Proteomes" id="UP000233551"/>
    </source>
</evidence>
<dbReference type="InterPro" id="IPR017920">
    <property type="entry name" value="COMM"/>
</dbReference>
<protein>
    <recommendedName>
        <fullName evidence="1">COMM domain-containing protein</fullName>
    </recommendedName>
</protein>
<dbReference type="STRING" id="22663.A0A2I0JRK6"/>
<dbReference type="Proteomes" id="UP000233551">
    <property type="component" value="Unassembled WGS sequence"/>
</dbReference>
<name>A0A2I0JRK6_PUNGR</name>
<comment type="caution">
    <text evidence="2">The sequence shown here is derived from an EMBL/GenBank/DDBJ whole genome shotgun (WGS) entry which is preliminary data.</text>
</comment>
<dbReference type="Pfam" id="PF07258">
    <property type="entry name" value="COMM_domain"/>
    <property type="match status" value="1"/>
</dbReference>
<reference evidence="2 3" key="1">
    <citation type="submission" date="2017-11" db="EMBL/GenBank/DDBJ databases">
        <title>De-novo sequencing of pomegranate (Punica granatum L.) genome.</title>
        <authorList>
            <person name="Akparov Z."/>
            <person name="Amiraslanov A."/>
            <person name="Hajiyeva S."/>
            <person name="Abbasov M."/>
            <person name="Kaur K."/>
            <person name="Hamwieh A."/>
            <person name="Solovyev V."/>
            <person name="Salamov A."/>
            <person name="Braich B."/>
            <person name="Kosarev P."/>
            <person name="Mahmoud A."/>
            <person name="Hajiyev E."/>
            <person name="Babayeva S."/>
            <person name="Izzatullayeva V."/>
            <person name="Mammadov A."/>
            <person name="Mammadov A."/>
            <person name="Sharifova S."/>
            <person name="Ojaghi J."/>
            <person name="Eynullazada K."/>
            <person name="Bayramov B."/>
            <person name="Abdulazimova A."/>
            <person name="Shahmuradov I."/>
        </authorList>
    </citation>
    <scope>NUCLEOTIDE SEQUENCE [LARGE SCALE GENOMIC DNA]</scope>
    <source>
        <strain evidence="3">cv. AG2017</strain>
        <tissue evidence="2">Leaf</tissue>
    </source>
</reference>
<dbReference type="AlphaFoldDB" id="A0A2I0JRK6"/>
<organism evidence="2 3">
    <name type="scientific">Punica granatum</name>
    <name type="common">Pomegranate</name>
    <dbReference type="NCBI Taxonomy" id="22663"/>
    <lineage>
        <taxon>Eukaryota</taxon>
        <taxon>Viridiplantae</taxon>
        <taxon>Streptophyta</taxon>
        <taxon>Embryophyta</taxon>
        <taxon>Tracheophyta</taxon>
        <taxon>Spermatophyta</taxon>
        <taxon>Magnoliopsida</taxon>
        <taxon>eudicotyledons</taxon>
        <taxon>Gunneridae</taxon>
        <taxon>Pentapetalae</taxon>
        <taxon>rosids</taxon>
        <taxon>malvids</taxon>
        <taxon>Myrtales</taxon>
        <taxon>Lythraceae</taxon>
        <taxon>Punica</taxon>
    </lineage>
</organism>
<evidence type="ECO:0000259" key="1">
    <source>
        <dbReference type="Pfam" id="PF07258"/>
    </source>
</evidence>
<sequence length="277" mass="31254">MAHVSDIKLIRTDTTLDLSQKAEKEASNGREFGQFIRVQNVILPLSLRLETEGLKKLSRVLVLGTEMEEDTTLYLQLHKLSATVSDETLGSVLSTLWMTRRTGVGSLEKSRIRFLLDPPSISELDPVLACLRSLIRKCVHEDYGEEDLLKLFPPDLPLELQSNLVLVLFRYKNQWKEELSKGQNTLPQPGVPYQASMPRLKSMSWTMENSKSSASKVAVVTLKLEDHAKSPSEEIEAKFQLTKDTFEAMLSSMTYICEQLSSKVGPSSEPLQKKQKQ</sequence>
<dbReference type="PANTHER" id="PTHR15663">
    <property type="entry name" value="COMM DOMAIN-CONTAINING PROTEIN 9"/>
    <property type="match status" value="1"/>
</dbReference>
<keyword evidence="3" id="KW-1185">Reference proteome</keyword>
<gene>
    <name evidence="2" type="ORF">CRG98_020670</name>
</gene>
<dbReference type="InterPro" id="IPR037360">
    <property type="entry name" value="COMMD9"/>
</dbReference>
<accession>A0A2I0JRK6</accession>